<dbReference type="SUPFAM" id="SSF52833">
    <property type="entry name" value="Thioredoxin-like"/>
    <property type="match status" value="1"/>
</dbReference>
<dbReference type="InterPro" id="IPR013766">
    <property type="entry name" value="Thioredoxin_domain"/>
</dbReference>
<proteinExistence type="inferred from homology"/>
<dbReference type="PANTHER" id="PTHR13887">
    <property type="entry name" value="GLUTATHIONE S-TRANSFERASE KAPPA"/>
    <property type="match status" value="1"/>
</dbReference>
<name>A0A849AF50_9ACTN</name>
<dbReference type="EMBL" id="JABEND010000003">
    <property type="protein sequence ID" value="NNG35472.1"/>
    <property type="molecule type" value="Genomic_DNA"/>
</dbReference>
<evidence type="ECO:0000259" key="8">
    <source>
        <dbReference type="PROSITE" id="PS51352"/>
    </source>
</evidence>
<organism evidence="9 10">
    <name type="scientific">Nakamurella aerolata</name>
    <dbReference type="NCBI Taxonomy" id="1656892"/>
    <lineage>
        <taxon>Bacteria</taxon>
        <taxon>Bacillati</taxon>
        <taxon>Actinomycetota</taxon>
        <taxon>Actinomycetes</taxon>
        <taxon>Nakamurellales</taxon>
        <taxon>Nakamurellaceae</taxon>
        <taxon>Nakamurella</taxon>
    </lineage>
</organism>
<keyword evidence="4" id="KW-1015">Disulfide bond</keyword>
<protein>
    <submittedName>
        <fullName evidence="9">Thioredoxin domain-containing protein</fullName>
    </submittedName>
</protein>
<dbReference type="RefSeq" id="WP_171199154.1">
    <property type="nucleotide sequence ID" value="NZ_JABEND010000003.1"/>
</dbReference>
<gene>
    <name evidence="9" type="ORF">HKD39_07055</name>
</gene>
<evidence type="ECO:0000256" key="3">
    <source>
        <dbReference type="ARBA" id="ARBA00023002"/>
    </source>
</evidence>
<keyword evidence="10" id="KW-1185">Reference proteome</keyword>
<evidence type="ECO:0000313" key="10">
    <source>
        <dbReference type="Proteomes" id="UP000562984"/>
    </source>
</evidence>
<dbReference type="Pfam" id="PF13462">
    <property type="entry name" value="Thioredoxin_4"/>
    <property type="match status" value="1"/>
</dbReference>
<keyword evidence="7" id="KW-1133">Transmembrane helix</keyword>
<accession>A0A849AF50</accession>
<evidence type="ECO:0000256" key="7">
    <source>
        <dbReference type="SAM" id="Phobius"/>
    </source>
</evidence>
<feature type="compositionally biased region" description="Polar residues" evidence="6">
    <location>
        <begin position="39"/>
        <end position="48"/>
    </location>
</feature>
<feature type="compositionally biased region" description="Low complexity" evidence="6">
    <location>
        <begin position="49"/>
        <end position="58"/>
    </location>
</feature>
<feature type="transmembrane region" description="Helical" evidence="7">
    <location>
        <begin position="12"/>
        <end position="32"/>
    </location>
</feature>
<reference evidence="9 10" key="1">
    <citation type="submission" date="2020-05" db="EMBL/GenBank/DDBJ databases">
        <title>Nakamurella sp. DB0629 isolated from air conditioner.</title>
        <authorList>
            <person name="Kim D.H."/>
            <person name="Kim D.-U."/>
        </authorList>
    </citation>
    <scope>NUCLEOTIDE SEQUENCE [LARGE SCALE GENOMIC DNA]</scope>
    <source>
        <strain evidence="9 10">DB0629</strain>
    </source>
</reference>
<evidence type="ECO:0000256" key="1">
    <source>
        <dbReference type="ARBA" id="ARBA00005791"/>
    </source>
</evidence>
<feature type="compositionally biased region" description="Low complexity" evidence="6">
    <location>
        <begin position="69"/>
        <end position="112"/>
    </location>
</feature>
<sequence>MSARRTTVSARDWGVIAVVAAVVIGLGIYLLVRPAATDSSNSSRQANTAGVGSAGSAAPVRSTAPPAVSATPGAAGGSEAAPGSAVTNGSGALGSAVSSADTSAGDSATDQAGVSLGDAPEAGVAGSTPVAASTAASKAPKIGPFGDLARRQPDDPRALGKRDAPVVMVMYSDYRCPFCAQFSRDTEQKLVDKYVTPGTLRIEWRDAPIFGEQSIKAAMAGRAAGEQGRFWEFTSAVYADAPKTGHPDLTDDALVRYATTAGVKDLSAFRAGLADAGTRKDVMAELDAANQIGVPSTPAFIINGYPLVGSQPLAEFTRLIDTVQTLK</sequence>
<dbReference type="Proteomes" id="UP000562984">
    <property type="component" value="Unassembled WGS sequence"/>
</dbReference>
<dbReference type="PANTHER" id="PTHR13887:SF14">
    <property type="entry name" value="DISULFIDE BOND FORMATION PROTEIN D"/>
    <property type="match status" value="1"/>
</dbReference>
<evidence type="ECO:0000256" key="4">
    <source>
        <dbReference type="ARBA" id="ARBA00023157"/>
    </source>
</evidence>
<dbReference type="InterPro" id="IPR036249">
    <property type="entry name" value="Thioredoxin-like_sf"/>
</dbReference>
<feature type="region of interest" description="Disordered" evidence="6">
    <location>
        <begin position="39"/>
        <end position="160"/>
    </location>
</feature>
<keyword evidence="5" id="KW-0676">Redox-active center</keyword>
<dbReference type="GO" id="GO:0016491">
    <property type="term" value="F:oxidoreductase activity"/>
    <property type="evidence" value="ECO:0007669"/>
    <property type="project" value="UniProtKB-KW"/>
</dbReference>
<comment type="caution">
    <text evidence="9">The sequence shown here is derived from an EMBL/GenBank/DDBJ whole genome shotgun (WGS) entry which is preliminary data.</text>
</comment>
<keyword evidence="7" id="KW-0812">Transmembrane</keyword>
<dbReference type="InterPro" id="IPR012336">
    <property type="entry name" value="Thioredoxin-like_fold"/>
</dbReference>
<evidence type="ECO:0000256" key="2">
    <source>
        <dbReference type="ARBA" id="ARBA00022729"/>
    </source>
</evidence>
<evidence type="ECO:0000256" key="6">
    <source>
        <dbReference type="SAM" id="MobiDB-lite"/>
    </source>
</evidence>
<keyword evidence="3" id="KW-0560">Oxidoreductase</keyword>
<evidence type="ECO:0000256" key="5">
    <source>
        <dbReference type="ARBA" id="ARBA00023284"/>
    </source>
</evidence>
<keyword evidence="2" id="KW-0732">Signal</keyword>
<comment type="similarity">
    <text evidence="1">Belongs to the thioredoxin family. DsbA subfamily.</text>
</comment>
<keyword evidence="7" id="KW-0472">Membrane</keyword>
<dbReference type="PROSITE" id="PS51352">
    <property type="entry name" value="THIOREDOXIN_2"/>
    <property type="match status" value="1"/>
</dbReference>
<feature type="compositionally biased region" description="Basic and acidic residues" evidence="6">
    <location>
        <begin position="148"/>
        <end position="160"/>
    </location>
</feature>
<dbReference type="AlphaFoldDB" id="A0A849AF50"/>
<dbReference type="Gene3D" id="3.40.30.10">
    <property type="entry name" value="Glutaredoxin"/>
    <property type="match status" value="1"/>
</dbReference>
<evidence type="ECO:0000313" key="9">
    <source>
        <dbReference type="EMBL" id="NNG35472.1"/>
    </source>
</evidence>
<feature type="domain" description="Thioredoxin" evidence="8">
    <location>
        <begin position="124"/>
        <end position="325"/>
    </location>
</feature>